<dbReference type="AlphaFoldDB" id="A0A6A6SGP9"/>
<gene>
    <name evidence="2" type="ORF">P280DRAFT_464907</name>
</gene>
<evidence type="ECO:0000313" key="2">
    <source>
        <dbReference type="EMBL" id="KAF2646720.1"/>
    </source>
</evidence>
<accession>A0A6A6SGP9</accession>
<protein>
    <submittedName>
        <fullName evidence="2">Uncharacterized protein</fullName>
    </submittedName>
</protein>
<organism evidence="2 3">
    <name type="scientific">Massarina eburnea CBS 473.64</name>
    <dbReference type="NCBI Taxonomy" id="1395130"/>
    <lineage>
        <taxon>Eukaryota</taxon>
        <taxon>Fungi</taxon>
        <taxon>Dikarya</taxon>
        <taxon>Ascomycota</taxon>
        <taxon>Pezizomycotina</taxon>
        <taxon>Dothideomycetes</taxon>
        <taxon>Pleosporomycetidae</taxon>
        <taxon>Pleosporales</taxon>
        <taxon>Massarineae</taxon>
        <taxon>Massarinaceae</taxon>
        <taxon>Massarina</taxon>
    </lineage>
</organism>
<sequence>MRVIAAITIIFLPATTTATFFSTSFFDFNVGPHERVYSWWLWLYWLVTIALTAIVLLGAVYWWRRKEEEMATRIRKGKAPQ</sequence>
<evidence type="ECO:0000313" key="3">
    <source>
        <dbReference type="Proteomes" id="UP000799753"/>
    </source>
</evidence>
<dbReference type="EMBL" id="MU006776">
    <property type="protein sequence ID" value="KAF2646720.1"/>
    <property type="molecule type" value="Genomic_DNA"/>
</dbReference>
<reference evidence="2" key="1">
    <citation type="journal article" date="2020" name="Stud. Mycol.">
        <title>101 Dothideomycetes genomes: a test case for predicting lifestyles and emergence of pathogens.</title>
        <authorList>
            <person name="Haridas S."/>
            <person name="Albert R."/>
            <person name="Binder M."/>
            <person name="Bloem J."/>
            <person name="Labutti K."/>
            <person name="Salamov A."/>
            <person name="Andreopoulos B."/>
            <person name="Baker S."/>
            <person name="Barry K."/>
            <person name="Bills G."/>
            <person name="Bluhm B."/>
            <person name="Cannon C."/>
            <person name="Castanera R."/>
            <person name="Culley D."/>
            <person name="Daum C."/>
            <person name="Ezra D."/>
            <person name="Gonzalez J."/>
            <person name="Henrissat B."/>
            <person name="Kuo A."/>
            <person name="Liang C."/>
            <person name="Lipzen A."/>
            <person name="Lutzoni F."/>
            <person name="Magnuson J."/>
            <person name="Mondo S."/>
            <person name="Nolan M."/>
            <person name="Ohm R."/>
            <person name="Pangilinan J."/>
            <person name="Park H.-J."/>
            <person name="Ramirez L."/>
            <person name="Alfaro M."/>
            <person name="Sun H."/>
            <person name="Tritt A."/>
            <person name="Yoshinaga Y."/>
            <person name="Zwiers L.-H."/>
            <person name="Turgeon B."/>
            <person name="Goodwin S."/>
            <person name="Spatafora J."/>
            <person name="Crous P."/>
            <person name="Grigoriev I."/>
        </authorList>
    </citation>
    <scope>NUCLEOTIDE SEQUENCE</scope>
    <source>
        <strain evidence="2">CBS 473.64</strain>
    </source>
</reference>
<keyword evidence="1" id="KW-0812">Transmembrane</keyword>
<dbReference type="OrthoDB" id="1046782at2759"/>
<keyword evidence="1" id="KW-0472">Membrane</keyword>
<keyword evidence="3" id="KW-1185">Reference proteome</keyword>
<dbReference type="Gene3D" id="1.20.58.340">
    <property type="entry name" value="Magnesium transport protein CorA, transmembrane region"/>
    <property type="match status" value="1"/>
</dbReference>
<proteinExistence type="predicted"/>
<name>A0A6A6SGP9_9PLEO</name>
<dbReference type="Proteomes" id="UP000799753">
    <property type="component" value="Unassembled WGS sequence"/>
</dbReference>
<keyword evidence="1" id="KW-1133">Transmembrane helix</keyword>
<feature type="transmembrane region" description="Helical" evidence="1">
    <location>
        <begin position="42"/>
        <end position="63"/>
    </location>
</feature>
<evidence type="ECO:0000256" key="1">
    <source>
        <dbReference type="SAM" id="Phobius"/>
    </source>
</evidence>